<protein>
    <submittedName>
        <fullName evidence="1">Uncharacterized protein</fullName>
    </submittedName>
</protein>
<dbReference type="VEuPathDB" id="TriTrypDB:BSAL_53945"/>
<evidence type="ECO:0000313" key="2">
    <source>
        <dbReference type="Proteomes" id="UP000051952"/>
    </source>
</evidence>
<dbReference type="Proteomes" id="UP000051952">
    <property type="component" value="Unassembled WGS sequence"/>
</dbReference>
<evidence type="ECO:0000313" key="1">
    <source>
        <dbReference type="EMBL" id="CUE72135.1"/>
    </source>
</evidence>
<dbReference type="AlphaFoldDB" id="A0A0S4ILV7"/>
<reference evidence="2" key="1">
    <citation type="submission" date="2015-09" db="EMBL/GenBank/DDBJ databases">
        <authorList>
            <consortium name="Pathogen Informatics"/>
        </authorList>
    </citation>
    <scope>NUCLEOTIDE SEQUENCE [LARGE SCALE GENOMIC DNA]</scope>
    <source>
        <strain evidence="2">Lake Konstanz</strain>
    </source>
</reference>
<dbReference type="EMBL" id="CYKH01000117">
    <property type="protein sequence ID" value="CUE72135.1"/>
    <property type="molecule type" value="Genomic_DNA"/>
</dbReference>
<sequence>MSTHKRNLTDCSIVLMLRCVLRQNKNNNTHTSRDSNENEMLVSKTPATIPSLAADGDLTVQTMRLLCVDTKEPESSFSVFSIPHDGALENVANFVLDALHAPILEEISSMSIFELLKSKYFCAEQ</sequence>
<accession>A0A0S4ILV7</accession>
<organism evidence="1 2">
    <name type="scientific">Bodo saltans</name>
    <name type="common">Flagellated protozoan</name>
    <dbReference type="NCBI Taxonomy" id="75058"/>
    <lineage>
        <taxon>Eukaryota</taxon>
        <taxon>Discoba</taxon>
        <taxon>Euglenozoa</taxon>
        <taxon>Kinetoplastea</taxon>
        <taxon>Metakinetoplastina</taxon>
        <taxon>Eubodonida</taxon>
        <taxon>Bodonidae</taxon>
        <taxon>Bodo</taxon>
    </lineage>
</organism>
<gene>
    <name evidence="1" type="ORF">BSAL_53945</name>
</gene>
<proteinExistence type="predicted"/>
<name>A0A0S4ILV7_BODSA</name>
<keyword evidence="2" id="KW-1185">Reference proteome</keyword>